<evidence type="ECO:0000256" key="5">
    <source>
        <dbReference type="ARBA" id="ARBA00023110"/>
    </source>
</evidence>
<evidence type="ECO:0000256" key="8">
    <source>
        <dbReference type="ARBA" id="ARBA00037071"/>
    </source>
</evidence>
<dbReference type="InterPro" id="IPR046357">
    <property type="entry name" value="PPIase_dom_sf"/>
</dbReference>
<evidence type="ECO:0000313" key="14">
    <source>
        <dbReference type="Proteomes" id="UP000240608"/>
    </source>
</evidence>
<dbReference type="Pfam" id="PF00254">
    <property type="entry name" value="FKBP_C"/>
    <property type="match status" value="1"/>
</dbReference>
<dbReference type="PROSITE" id="PS50059">
    <property type="entry name" value="FKBP_PPIASE"/>
    <property type="match status" value="1"/>
</dbReference>
<comment type="caution">
    <text evidence="13">The sequence shown here is derived from an EMBL/GenBank/DDBJ whole genome shotgun (WGS) entry which is preliminary data.</text>
</comment>
<keyword evidence="4" id="KW-0963">Cytoplasm</keyword>
<dbReference type="SUPFAM" id="SSF54534">
    <property type="entry name" value="FKBP-like"/>
    <property type="match status" value="1"/>
</dbReference>
<evidence type="ECO:0000256" key="1">
    <source>
        <dbReference type="ARBA" id="ARBA00000971"/>
    </source>
</evidence>
<comment type="catalytic activity">
    <reaction evidence="1 9 10">
        <text>[protein]-peptidylproline (omega=180) = [protein]-peptidylproline (omega=0)</text>
        <dbReference type="Rhea" id="RHEA:16237"/>
        <dbReference type="Rhea" id="RHEA-COMP:10747"/>
        <dbReference type="Rhea" id="RHEA-COMP:10748"/>
        <dbReference type="ChEBI" id="CHEBI:83833"/>
        <dbReference type="ChEBI" id="CHEBI:83834"/>
        <dbReference type="EC" id="5.2.1.8"/>
    </reaction>
</comment>
<reference evidence="12" key="4">
    <citation type="submission" date="2024-05" db="EMBL/GenBank/DDBJ databases">
        <authorList>
            <person name="Sun Q."/>
            <person name="Zhou Y."/>
        </authorList>
    </citation>
    <scope>NUCLEOTIDE SEQUENCE</scope>
    <source>
        <strain evidence="12">CGMCC 1.10832</strain>
    </source>
</reference>
<dbReference type="RefSeq" id="WP_188463554.1">
    <property type="nucleotide sequence ID" value="NZ_BAABHU010000007.1"/>
</dbReference>
<comment type="similarity">
    <text evidence="3 10">Belongs to the FKBP-type PPIase family.</text>
</comment>
<dbReference type="Proteomes" id="UP000240608">
    <property type="component" value="Unassembled WGS sequence"/>
</dbReference>
<accession>A0A2T4DPJ3</accession>
<dbReference type="GO" id="GO:0005737">
    <property type="term" value="C:cytoplasm"/>
    <property type="evidence" value="ECO:0007669"/>
    <property type="project" value="UniProtKB-SubCell"/>
</dbReference>
<evidence type="ECO:0000256" key="10">
    <source>
        <dbReference type="RuleBase" id="RU003915"/>
    </source>
</evidence>
<evidence type="ECO:0000256" key="4">
    <source>
        <dbReference type="ARBA" id="ARBA00022490"/>
    </source>
</evidence>
<dbReference type="Proteomes" id="UP000636010">
    <property type="component" value="Unassembled WGS sequence"/>
</dbReference>
<dbReference type="PANTHER" id="PTHR47861">
    <property type="entry name" value="FKBP-TYPE PEPTIDYL-PROLYL CIS-TRANS ISOMERASE SLYD"/>
    <property type="match status" value="1"/>
</dbReference>
<evidence type="ECO:0000259" key="11">
    <source>
        <dbReference type="PROSITE" id="PS50059"/>
    </source>
</evidence>
<reference evidence="12" key="1">
    <citation type="journal article" date="2014" name="Int. J. Syst. Evol. Microbiol.">
        <title>Complete genome of a new Firmicutes species belonging to the dominant human colonic microbiota ('Ruminococcus bicirculans') reveals two chromosomes and a selective capacity to utilize plant glucans.</title>
        <authorList>
            <consortium name="NISC Comparative Sequencing Program"/>
            <person name="Wegmann U."/>
            <person name="Louis P."/>
            <person name="Goesmann A."/>
            <person name="Henrissat B."/>
            <person name="Duncan S.H."/>
            <person name="Flint H.J."/>
        </authorList>
    </citation>
    <scope>NUCLEOTIDE SEQUENCE</scope>
    <source>
        <strain evidence="12">CGMCC 1.10832</strain>
    </source>
</reference>
<dbReference type="EC" id="5.2.1.8" evidence="10"/>
<dbReference type="GO" id="GO:0003755">
    <property type="term" value="F:peptidyl-prolyl cis-trans isomerase activity"/>
    <property type="evidence" value="ECO:0007669"/>
    <property type="project" value="UniProtKB-UniRule"/>
</dbReference>
<proteinExistence type="inferred from homology"/>
<dbReference type="EMBL" id="PYVU01000089">
    <property type="protein sequence ID" value="PTB95744.1"/>
    <property type="molecule type" value="Genomic_DNA"/>
</dbReference>
<keyword evidence="6" id="KW-0143">Chaperone</keyword>
<dbReference type="EMBL" id="BMEC01000007">
    <property type="protein sequence ID" value="GGC37298.1"/>
    <property type="molecule type" value="Genomic_DNA"/>
</dbReference>
<evidence type="ECO:0000256" key="6">
    <source>
        <dbReference type="ARBA" id="ARBA00023186"/>
    </source>
</evidence>
<sequence>MEIQKNTVVTLSYHVRKDDENGVLVDYSGQDYPLRFLIGAGKMLPYFEEHLMGKSNHDNFAFRLPADFAYGKKDESLIKEISIDKFLEKEGYTKETLQVGEFIRYENAEEAQSGKIIDKTKKYIIVDFNHPLAGNDLFFKGQIISVRKASFEEIERQHHIEPDGIRFQ</sequence>
<protein>
    <recommendedName>
        <fullName evidence="10">Peptidyl-prolyl cis-trans isomerase</fullName>
        <ecNumber evidence="10">5.2.1.8</ecNumber>
    </recommendedName>
</protein>
<dbReference type="AlphaFoldDB" id="A0A2T4DPJ3"/>
<dbReference type="Gene3D" id="3.10.50.40">
    <property type="match status" value="1"/>
</dbReference>
<evidence type="ECO:0000256" key="3">
    <source>
        <dbReference type="ARBA" id="ARBA00006577"/>
    </source>
</evidence>
<keyword evidence="7 9" id="KW-0413">Isomerase</keyword>
<evidence type="ECO:0000313" key="15">
    <source>
        <dbReference type="Proteomes" id="UP000636010"/>
    </source>
</evidence>
<comment type="subcellular location">
    <subcellularLocation>
        <location evidence="2">Cytoplasm</location>
    </subcellularLocation>
</comment>
<evidence type="ECO:0000313" key="13">
    <source>
        <dbReference type="EMBL" id="PTB95744.1"/>
    </source>
</evidence>
<evidence type="ECO:0000256" key="7">
    <source>
        <dbReference type="ARBA" id="ARBA00023235"/>
    </source>
</evidence>
<gene>
    <name evidence="13" type="ORF">C9994_10360</name>
    <name evidence="12" type="ORF">GCM10011506_23350</name>
</gene>
<reference evidence="13 14" key="2">
    <citation type="submission" date="2018-03" db="EMBL/GenBank/DDBJ databases">
        <title>Cross-interface Injection: A General Nanoliter Liquid Handling Method Applied to Single Cells Genome Amplification Automated Nanoliter Liquid Handling Applied to Single Cell Multiple Displacement Amplification.</title>
        <authorList>
            <person name="Yun J."/>
            <person name="Xu P."/>
            <person name="Xu J."/>
            <person name="Dai X."/>
            <person name="Wang Y."/>
            <person name="Zheng X."/>
            <person name="Cao C."/>
            <person name="Yi Q."/>
            <person name="Zhu Y."/>
            <person name="Wang L."/>
            <person name="Dong Z."/>
            <person name="Huang Y."/>
            <person name="Huang L."/>
            <person name="Du W."/>
        </authorList>
    </citation>
    <scope>NUCLEOTIDE SEQUENCE [LARGE SCALE GENOMIC DNA]</scope>
    <source>
        <strain evidence="13 14">Z-D1-2</strain>
    </source>
</reference>
<feature type="domain" description="PPIase FKBP-type" evidence="11">
    <location>
        <begin position="6"/>
        <end position="87"/>
    </location>
</feature>
<evidence type="ECO:0000313" key="12">
    <source>
        <dbReference type="EMBL" id="GGC37298.1"/>
    </source>
</evidence>
<dbReference type="PANTHER" id="PTHR47861:SF3">
    <property type="entry name" value="FKBP-TYPE PEPTIDYL-PROLYL CIS-TRANS ISOMERASE SLYD"/>
    <property type="match status" value="1"/>
</dbReference>
<comment type="function">
    <text evidence="8">Also involved in hydrogenase metallocenter assembly, probably by participating in the nickel insertion step. This function in hydrogenase biosynthesis requires chaperone activity and the presence of the metal-binding domain, but not PPIase activity.</text>
</comment>
<evidence type="ECO:0000256" key="9">
    <source>
        <dbReference type="PROSITE-ProRule" id="PRU00277"/>
    </source>
</evidence>
<evidence type="ECO:0000256" key="2">
    <source>
        <dbReference type="ARBA" id="ARBA00004496"/>
    </source>
</evidence>
<dbReference type="GO" id="GO:0042026">
    <property type="term" value="P:protein refolding"/>
    <property type="evidence" value="ECO:0007669"/>
    <property type="project" value="UniProtKB-ARBA"/>
</dbReference>
<keyword evidence="15" id="KW-1185">Reference proteome</keyword>
<dbReference type="InterPro" id="IPR001179">
    <property type="entry name" value="PPIase_FKBP_dom"/>
</dbReference>
<reference evidence="15" key="3">
    <citation type="journal article" date="2019" name="Int. J. Syst. Evol. Microbiol.">
        <title>The Global Catalogue of Microorganisms (GCM) 10K type strain sequencing project: providing services to taxonomists for standard genome sequencing and annotation.</title>
        <authorList>
            <consortium name="The Broad Institute Genomics Platform"/>
            <consortium name="The Broad Institute Genome Sequencing Center for Infectious Disease"/>
            <person name="Wu L."/>
            <person name="Ma J."/>
        </authorList>
    </citation>
    <scope>NUCLEOTIDE SEQUENCE [LARGE SCALE GENOMIC DNA]</scope>
    <source>
        <strain evidence="15">CGMCC 1.10832</strain>
    </source>
</reference>
<name>A0A2T4DPJ3_9BACT</name>
<organism evidence="13 14">
    <name type="scientific">Marivirga lumbricoides</name>
    <dbReference type="NCBI Taxonomy" id="1046115"/>
    <lineage>
        <taxon>Bacteria</taxon>
        <taxon>Pseudomonadati</taxon>
        <taxon>Bacteroidota</taxon>
        <taxon>Cytophagia</taxon>
        <taxon>Cytophagales</taxon>
        <taxon>Marivirgaceae</taxon>
        <taxon>Marivirga</taxon>
    </lineage>
</organism>
<keyword evidence="5 9" id="KW-0697">Rotamase</keyword>